<reference evidence="1 2" key="1">
    <citation type="submission" date="2016-03" db="EMBL/GenBank/DDBJ databases">
        <title>Whole genome sequencing of Grifola frondosa 9006-11.</title>
        <authorList>
            <person name="Min B."/>
            <person name="Park H."/>
            <person name="Kim J.-G."/>
            <person name="Cho H."/>
            <person name="Oh Y.-L."/>
            <person name="Kong W.-S."/>
            <person name="Choi I.-G."/>
        </authorList>
    </citation>
    <scope>NUCLEOTIDE SEQUENCE [LARGE SCALE GENOMIC DNA]</scope>
    <source>
        <strain evidence="1 2">9006-11</strain>
    </source>
</reference>
<evidence type="ECO:0000313" key="2">
    <source>
        <dbReference type="Proteomes" id="UP000092993"/>
    </source>
</evidence>
<proteinExistence type="predicted"/>
<name>A0A1C7LK77_GRIFR</name>
<organism evidence="1 2">
    <name type="scientific">Grifola frondosa</name>
    <name type="common">Maitake</name>
    <name type="synonym">Polyporus frondosus</name>
    <dbReference type="NCBI Taxonomy" id="5627"/>
    <lineage>
        <taxon>Eukaryota</taxon>
        <taxon>Fungi</taxon>
        <taxon>Dikarya</taxon>
        <taxon>Basidiomycota</taxon>
        <taxon>Agaricomycotina</taxon>
        <taxon>Agaricomycetes</taxon>
        <taxon>Polyporales</taxon>
        <taxon>Grifolaceae</taxon>
        <taxon>Grifola</taxon>
    </lineage>
</organism>
<protein>
    <submittedName>
        <fullName evidence="1">Uncharacterized protein</fullName>
    </submittedName>
</protein>
<evidence type="ECO:0000313" key="1">
    <source>
        <dbReference type="EMBL" id="OBZ65100.1"/>
    </source>
</evidence>
<comment type="caution">
    <text evidence="1">The sequence shown here is derived from an EMBL/GenBank/DDBJ whole genome shotgun (WGS) entry which is preliminary data.</text>
</comment>
<dbReference type="Proteomes" id="UP000092993">
    <property type="component" value="Unassembled WGS sequence"/>
</dbReference>
<dbReference type="AlphaFoldDB" id="A0A1C7LK77"/>
<accession>A0A1C7LK77</accession>
<gene>
    <name evidence="1" type="ORF">A0H81_14919</name>
</gene>
<dbReference type="EMBL" id="LUGG01000056">
    <property type="protein sequence ID" value="OBZ65100.1"/>
    <property type="molecule type" value="Genomic_DNA"/>
</dbReference>
<sequence length="87" mass="9396">MLSIVSTDESGFTAVRLIDNQVNPGTNQKSHVPGDLDASRCAGPRTSCKKANDNSDNSMLIVAHTGRGMSYKNLMLVDFVEAVHCRT</sequence>
<keyword evidence="2" id="KW-1185">Reference proteome</keyword>